<organism evidence="3">
    <name type="scientific">Schistosoma curassoni</name>
    <dbReference type="NCBI Taxonomy" id="6186"/>
    <lineage>
        <taxon>Eukaryota</taxon>
        <taxon>Metazoa</taxon>
        <taxon>Spiralia</taxon>
        <taxon>Lophotrochozoa</taxon>
        <taxon>Platyhelminthes</taxon>
        <taxon>Trematoda</taxon>
        <taxon>Digenea</taxon>
        <taxon>Strigeidida</taxon>
        <taxon>Schistosomatoidea</taxon>
        <taxon>Schistosomatidae</taxon>
        <taxon>Schistosoma</taxon>
    </lineage>
</organism>
<gene>
    <name evidence="1" type="ORF">SCUD_LOCUS8972</name>
</gene>
<evidence type="ECO:0000313" key="3">
    <source>
        <dbReference type="WBParaSite" id="SCUD_0000897201-mRNA-1"/>
    </source>
</evidence>
<protein>
    <submittedName>
        <fullName evidence="3">XPA_C domain-containing protein</fullName>
    </submittedName>
</protein>
<name>A0A183K1V9_9TREM</name>
<accession>A0A183K1V9</accession>
<sequence>MDGKISKAVCGMSGVNDDKRDDLITTRLKLRKALLRKKNLEKRLELERQLNMLDLQEVVDMAGLECKAMEDDNQLSVDKCEINAKVKSCKDCDAVCNNHSSGYLTSRKAIGLMS</sequence>
<proteinExistence type="predicted"/>
<dbReference type="Proteomes" id="UP000279833">
    <property type="component" value="Unassembled WGS sequence"/>
</dbReference>
<keyword evidence="2" id="KW-1185">Reference proteome</keyword>
<reference evidence="1 2" key="2">
    <citation type="submission" date="2018-11" db="EMBL/GenBank/DDBJ databases">
        <authorList>
            <consortium name="Pathogen Informatics"/>
        </authorList>
    </citation>
    <scope>NUCLEOTIDE SEQUENCE [LARGE SCALE GENOMIC DNA]</scope>
    <source>
        <strain evidence="1">Dakar</strain>
        <strain evidence="2">Dakar, Senegal</strain>
    </source>
</reference>
<evidence type="ECO:0000313" key="2">
    <source>
        <dbReference type="Proteomes" id="UP000279833"/>
    </source>
</evidence>
<dbReference type="WBParaSite" id="SCUD_0000897201-mRNA-1">
    <property type="protein sequence ID" value="SCUD_0000897201-mRNA-1"/>
    <property type="gene ID" value="SCUD_0000897201"/>
</dbReference>
<dbReference type="EMBL" id="UZAK01033001">
    <property type="protein sequence ID" value="VDP33503.1"/>
    <property type="molecule type" value="Genomic_DNA"/>
</dbReference>
<evidence type="ECO:0000313" key="1">
    <source>
        <dbReference type="EMBL" id="VDP33503.1"/>
    </source>
</evidence>
<reference evidence="3" key="1">
    <citation type="submission" date="2016-06" db="UniProtKB">
        <authorList>
            <consortium name="WormBaseParasite"/>
        </authorList>
    </citation>
    <scope>IDENTIFICATION</scope>
</reference>
<dbReference type="AlphaFoldDB" id="A0A183K1V9"/>